<dbReference type="GO" id="GO:0005739">
    <property type="term" value="C:mitochondrion"/>
    <property type="evidence" value="ECO:0007669"/>
    <property type="project" value="UniProtKB-SubCell"/>
</dbReference>
<dbReference type="OMA" id="FMHQEAQ"/>
<dbReference type="Pfam" id="PF13812">
    <property type="entry name" value="PPR_3"/>
    <property type="match status" value="1"/>
</dbReference>
<dbReference type="Pfam" id="PF22330">
    <property type="entry name" value="Rib_mS39_PPR"/>
    <property type="match status" value="1"/>
</dbReference>
<evidence type="ECO:0000256" key="6">
    <source>
        <dbReference type="ARBA" id="ARBA00022884"/>
    </source>
</evidence>
<evidence type="ECO:0000256" key="1">
    <source>
        <dbReference type="ARBA" id="ARBA00004173"/>
    </source>
</evidence>
<keyword evidence="7" id="KW-0809">Transit peptide</keyword>
<keyword evidence="9" id="KW-0496">Mitochondrion</keyword>
<feature type="repeat" description="PPR" evidence="12">
    <location>
        <begin position="227"/>
        <end position="261"/>
    </location>
</feature>
<evidence type="ECO:0000256" key="3">
    <source>
        <dbReference type="ARBA" id="ARBA00022730"/>
    </source>
</evidence>
<accession>A0A336M5V6</accession>
<dbReference type="AlphaFoldDB" id="A0A336M5V6"/>
<comment type="similarity">
    <text evidence="2">Belongs to the mitochondrion-specific ribosomal protein mS39 family.</text>
</comment>
<reference evidence="13" key="1">
    <citation type="submission" date="2018-04" db="EMBL/GenBank/DDBJ databases">
        <authorList>
            <person name="Go L.Y."/>
            <person name="Mitchell J.A."/>
        </authorList>
    </citation>
    <scope>NUCLEOTIDE SEQUENCE</scope>
    <source>
        <tissue evidence="13">Whole organism</tissue>
    </source>
</reference>
<reference evidence="14" key="2">
    <citation type="submission" date="2018-07" db="EMBL/GenBank/DDBJ databases">
        <authorList>
            <person name="Quirk P.G."/>
            <person name="Krulwich T.A."/>
        </authorList>
    </citation>
    <scope>NUCLEOTIDE SEQUENCE</scope>
</reference>
<dbReference type="PANTHER" id="PTHR16276:SF1">
    <property type="entry name" value="SMALL RIBOSOMAL SUBUNIT PROTEIN MS39"/>
    <property type="match status" value="1"/>
</dbReference>
<dbReference type="NCBIfam" id="TIGR00756">
    <property type="entry name" value="PPR"/>
    <property type="match status" value="1"/>
</dbReference>
<dbReference type="GO" id="GO:0006417">
    <property type="term" value="P:regulation of translation"/>
    <property type="evidence" value="ECO:0007669"/>
    <property type="project" value="UniProtKB-KW"/>
</dbReference>
<keyword evidence="6" id="KW-0694">RNA-binding</keyword>
<dbReference type="GO" id="GO:0019843">
    <property type="term" value="F:rRNA binding"/>
    <property type="evidence" value="ECO:0007669"/>
    <property type="project" value="UniProtKB-KW"/>
</dbReference>
<dbReference type="PROSITE" id="PS51375">
    <property type="entry name" value="PPR"/>
    <property type="match status" value="2"/>
</dbReference>
<evidence type="ECO:0000256" key="8">
    <source>
        <dbReference type="ARBA" id="ARBA00022980"/>
    </source>
</evidence>
<keyword evidence="8" id="KW-0689">Ribosomal protein</keyword>
<keyword evidence="3" id="KW-0699">rRNA-binding</keyword>
<keyword evidence="10" id="KW-0687">Ribonucleoprotein</keyword>
<dbReference type="InterPro" id="IPR011990">
    <property type="entry name" value="TPR-like_helical_dom_sf"/>
</dbReference>
<dbReference type="VEuPathDB" id="VectorBase:CSON012625"/>
<comment type="subcellular location">
    <subcellularLocation>
        <location evidence="1">Mitochondrion</location>
    </subcellularLocation>
</comment>
<evidence type="ECO:0000313" key="13">
    <source>
        <dbReference type="EMBL" id="SSX05285.1"/>
    </source>
</evidence>
<evidence type="ECO:0000256" key="5">
    <source>
        <dbReference type="ARBA" id="ARBA00022845"/>
    </source>
</evidence>
<protein>
    <recommendedName>
        <fullName evidence="11">Small ribosomal subunit protein mS39</fullName>
    </recommendedName>
</protein>
<dbReference type="InterPro" id="IPR002885">
    <property type="entry name" value="PPR_rpt"/>
</dbReference>
<evidence type="ECO:0000313" key="14">
    <source>
        <dbReference type="EMBL" id="SSX25646.1"/>
    </source>
</evidence>
<dbReference type="GO" id="GO:1990904">
    <property type="term" value="C:ribonucleoprotein complex"/>
    <property type="evidence" value="ECO:0007669"/>
    <property type="project" value="UniProtKB-KW"/>
</dbReference>
<dbReference type="EMBL" id="UFQT01000603">
    <property type="protein sequence ID" value="SSX25646.1"/>
    <property type="molecule type" value="Genomic_DNA"/>
</dbReference>
<evidence type="ECO:0000256" key="2">
    <source>
        <dbReference type="ARBA" id="ARBA00008551"/>
    </source>
</evidence>
<evidence type="ECO:0000256" key="10">
    <source>
        <dbReference type="ARBA" id="ARBA00023274"/>
    </source>
</evidence>
<dbReference type="GO" id="GO:0032543">
    <property type="term" value="P:mitochondrial translation"/>
    <property type="evidence" value="ECO:0007669"/>
    <property type="project" value="InterPro"/>
</dbReference>
<organism evidence="14">
    <name type="scientific">Culicoides sonorensis</name>
    <name type="common">Biting midge</name>
    <dbReference type="NCBI Taxonomy" id="179676"/>
    <lineage>
        <taxon>Eukaryota</taxon>
        <taxon>Metazoa</taxon>
        <taxon>Ecdysozoa</taxon>
        <taxon>Arthropoda</taxon>
        <taxon>Hexapoda</taxon>
        <taxon>Insecta</taxon>
        <taxon>Pterygota</taxon>
        <taxon>Neoptera</taxon>
        <taxon>Endopterygota</taxon>
        <taxon>Diptera</taxon>
        <taxon>Nematocera</taxon>
        <taxon>Chironomoidea</taxon>
        <taxon>Ceratopogonidae</taxon>
        <taxon>Ceratopogoninae</taxon>
        <taxon>Culicoides</taxon>
        <taxon>Monoculicoides</taxon>
    </lineage>
</organism>
<keyword evidence="5" id="KW-0810">Translation regulation</keyword>
<gene>
    <name evidence="14" type="primary">CSON012625</name>
</gene>
<evidence type="ECO:0000256" key="4">
    <source>
        <dbReference type="ARBA" id="ARBA00022737"/>
    </source>
</evidence>
<dbReference type="EMBL" id="UFQS01000603">
    <property type="protein sequence ID" value="SSX05285.1"/>
    <property type="molecule type" value="Genomic_DNA"/>
</dbReference>
<evidence type="ECO:0000256" key="11">
    <source>
        <dbReference type="ARBA" id="ARBA00035134"/>
    </source>
</evidence>
<dbReference type="GO" id="GO:0043024">
    <property type="term" value="F:ribosomal small subunit binding"/>
    <property type="evidence" value="ECO:0007669"/>
    <property type="project" value="InterPro"/>
</dbReference>
<proteinExistence type="inferred from homology"/>
<dbReference type="PANTHER" id="PTHR16276">
    <property type="entry name" value="PENTATRICOPEPTIDE REPEAT DOMAIN-CONTAINING PROTEIN 3"/>
    <property type="match status" value="1"/>
</dbReference>
<dbReference type="InterPro" id="IPR055063">
    <property type="entry name" value="Rib_mS39_PPR"/>
</dbReference>
<name>A0A336M5V6_CULSO</name>
<evidence type="ECO:0000256" key="12">
    <source>
        <dbReference type="PROSITE-ProRule" id="PRU00708"/>
    </source>
</evidence>
<dbReference type="Gene3D" id="1.25.40.10">
    <property type="entry name" value="Tetratricopeptide repeat domain"/>
    <property type="match status" value="2"/>
</dbReference>
<evidence type="ECO:0000256" key="9">
    <source>
        <dbReference type="ARBA" id="ARBA00023128"/>
    </source>
</evidence>
<dbReference type="FunFam" id="1.25.40.10:FF:001004">
    <property type="entry name" value="Protein PTCD3 homolog, mitochondrial"/>
    <property type="match status" value="1"/>
</dbReference>
<sequence>MNNLITLRNVQKIQKTIVSSLLKQNVRALSASPATDEEIVIPKRIPRSPTDILKALSATVGRDPTAAHYKYHDDPFLIPASNIGKRSFALAQESGRKAARWIRQQDREWFNHIVCDPQIDAFLPRLVYTEDSKVEEQDLQDLITNVQVSDAILVYNLLQKNGQSISDDTKLKFLQLISYYNGEDTLDEEWLEERWFRQGVKGKERQRKTWKDGDLAESIFNEMENKTSQAYCVMIRGMAKYFQIEKAFALYQEALDKGIELDTATYNSMISVCNYMKDNADLRWDLAQQFLRTMKENNVAPNLGTLNALLKTFSSLGSQKLAKGCTLKTLAEFKNLGIEPSLASWYYVLITFCKERGTVSHVLIDILNEIEGKSFEIQDEKDTFFFVTAMDICRNHLNDKELAKRVDNLLHTGNNYNLIGDSYKESIYYRNYMGLMCLTEALDDFMEFYNRLVPNIYTPEPGIMNEVLKAVERNGAIEHIPLLWSHLVIFDYVTRENMLSLLVQTMINNPPNMEIQYHANLPEQFNNITSEIWEKLNDLSESRPDQFRWAGGLLGDLLLLFCRGGEFEKATLIFQKLNKSENEMIGEPSPASLEAYAKFCIEQKQPSLAINCLQYSIENGYPEGKTIGEELLTTLTLDELQSSKVKRLIGQSVPE</sequence>
<evidence type="ECO:0000256" key="7">
    <source>
        <dbReference type="ARBA" id="ARBA00022946"/>
    </source>
</evidence>
<dbReference type="GO" id="GO:0005840">
    <property type="term" value="C:ribosome"/>
    <property type="evidence" value="ECO:0007669"/>
    <property type="project" value="UniProtKB-KW"/>
</dbReference>
<feature type="repeat" description="PPR" evidence="12">
    <location>
        <begin position="262"/>
        <end position="301"/>
    </location>
</feature>
<keyword evidence="4" id="KW-0677">Repeat</keyword>
<dbReference type="InterPro" id="IPR037387">
    <property type="entry name" value="PTCD3"/>
</dbReference>